<dbReference type="PANTHER" id="PTHR37828">
    <property type="entry name" value="GSR2449 PROTEIN"/>
    <property type="match status" value="1"/>
</dbReference>
<dbReference type="PANTHER" id="PTHR37828:SF1">
    <property type="entry name" value="YCII-RELATED DOMAIN-CONTAINING PROTEIN"/>
    <property type="match status" value="1"/>
</dbReference>
<reference evidence="3 4" key="1">
    <citation type="submission" date="2024-03" db="EMBL/GenBank/DDBJ databases">
        <title>High-quality draft genome sequencing of Tistrella sp. BH-R2-4.</title>
        <authorList>
            <person name="Dong C."/>
        </authorList>
    </citation>
    <scope>NUCLEOTIDE SEQUENCE [LARGE SCALE GENOMIC DNA]</scope>
    <source>
        <strain evidence="3 4">BH-R2-4</strain>
    </source>
</reference>
<dbReference type="InterPro" id="IPR005545">
    <property type="entry name" value="YCII"/>
</dbReference>
<evidence type="ECO:0000256" key="1">
    <source>
        <dbReference type="ARBA" id="ARBA00007689"/>
    </source>
</evidence>
<dbReference type="InterPro" id="IPR011008">
    <property type="entry name" value="Dimeric_a/b-barrel"/>
</dbReference>
<evidence type="ECO:0000313" key="4">
    <source>
        <dbReference type="Proteomes" id="UP001413721"/>
    </source>
</evidence>
<dbReference type="Pfam" id="PF03795">
    <property type="entry name" value="YCII"/>
    <property type="match status" value="1"/>
</dbReference>
<comment type="caution">
    <text evidence="3">The sequence shown here is derived from an EMBL/GenBank/DDBJ whole genome shotgun (WGS) entry which is preliminary data.</text>
</comment>
<dbReference type="SUPFAM" id="SSF54909">
    <property type="entry name" value="Dimeric alpha+beta barrel"/>
    <property type="match status" value="1"/>
</dbReference>
<dbReference type="Proteomes" id="UP001413721">
    <property type="component" value="Unassembled WGS sequence"/>
</dbReference>
<name>A0ABU9YRJ1_9PROT</name>
<comment type="similarity">
    <text evidence="1">Belongs to the YciI family.</text>
</comment>
<dbReference type="Gene3D" id="3.30.70.1060">
    <property type="entry name" value="Dimeric alpha+beta barrel"/>
    <property type="match status" value="1"/>
</dbReference>
<feature type="domain" description="YCII-related" evidence="2">
    <location>
        <begin position="1"/>
        <end position="81"/>
    </location>
</feature>
<proteinExistence type="inferred from homology"/>
<gene>
    <name evidence="3" type="ORF">WG926_24180</name>
</gene>
<evidence type="ECO:0000313" key="3">
    <source>
        <dbReference type="EMBL" id="MEN2991433.1"/>
    </source>
</evidence>
<dbReference type="RefSeq" id="WP_345932133.1">
    <property type="nucleotide sequence ID" value="NZ_JBBKTV010000002.1"/>
</dbReference>
<sequence>MYILMLTYTAPLNAVDALLDSHKAWLAEHIASGVFVLAGRRVPRSGGFILAVGIDRARLDAIIAADSFVTGGVALYDVYEVTPTVASEALTSLLPTA</sequence>
<protein>
    <submittedName>
        <fullName evidence="3">YciI family protein</fullName>
    </submittedName>
</protein>
<accession>A0ABU9YRJ1</accession>
<organism evidence="3 4">
    <name type="scientific">Tistrella arctica</name>
    <dbReference type="NCBI Taxonomy" id="3133430"/>
    <lineage>
        <taxon>Bacteria</taxon>
        <taxon>Pseudomonadati</taxon>
        <taxon>Pseudomonadota</taxon>
        <taxon>Alphaproteobacteria</taxon>
        <taxon>Geminicoccales</taxon>
        <taxon>Geminicoccaceae</taxon>
        <taxon>Tistrella</taxon>
    </lineage>
</organism>
<keyword evidence="4" id="KW-1185">Reference proteome</keyword>
<evidence type="ECO:0000259" key="2">
    <source>
        <dbReference type="Pfam" id="PF03795"/>
    </source>
</evidence>
<dbReference type="EMBL" id="JBBKTW010000011">
    <property type="protein sequence ID" value="MEN2991433.1"/>
    <property type="molecule type" value="Genomic_DNA"/>
</dbReference>